<keyword evidence="5" id="KW-0378">Hydrolase</keyword>
<feature type="chain" id="PRO_5019265283" evidence="8">
    <location>
        <begin position="20"/>
        <end position="351"/>
    </location>
</feature>
<dbReference type="GO" id="GO:0016042">
    <property type="term" value="P:lipid catabolic process"/>
    <property type="evidence" value="ECO:0007669"/>
    <property type="project" value="UniProtKB-KW"/>
</dbReference>
<feature type="signal peptide" evidence="8">
    <location>
        <begin position="1"/>
        <end position="19"/>
    </location>
</feature>
<dbReference type="OrthoDB" id="1600564at2759"/>
<dbReference type="InterPro" id="IPR036514">
    <property type="entry name" value="SGNH_hydro_sf"/>
</dbReference>
<dbReference type="SUPFAM" id="SSF52266">
    <property type="entry name" value="SGNH hydrolase"/>
    <property type="match status" value="1"/>
</dbReference>
<dbReference type="STRING" id="337451.A0A443PEB3"/>
<evidence type="ECO:0000256" key="2">
    <source>
        <dbReference type="ARBA" id="ARBA00008668"/>
    </source>
</evidence>
<dbReference type="CDD" id="cd01837">
    <property type="entry name" value="SGNH_plant_lipase_like"/>
    <property type="match status" value="1"/>
</dbReference>
<evidence type="ECO:0000313" key="9">
    <source>
        <dbReference type="EMBL" id="RWR89126.1"/>
    </source>
</evidence>
<dbReference type="Proteomes" id="UP000283530">
    <property type="component" value="Unassembled WGS sequence"/>
</dbReference>
<evidence type="ECO:0000256" key="7">
    <source>
        <dbReference type="ARBA" id="ARBA00023098"/>
    </source>
</evidence>
<accession>A0A443PEB3</accession>
<evidence type="ECO:0000313" key="10">
    <source>
        <dbReference type="Proteomes" id="UP000283530"/>
    </source>
</evidence>
<comment type="similarity">
    <text evidence="2">Belongs to the 'GDSL' lipolytic enzyme family.</text>
</comment>
<dbReference type="PANTHER" id="PTHR45650:SF8">
    <property type="entry name" value="GDSL ESTERASE_LIPASE"/>
    <property type="match status" value="1"/>
</dbReference>
<evidence type="ECO:0000256" key="5">
    <source>
        <dbReference type="ARBA" id="ARBA00022801"/>
    </source>
</evidence>
<gene>
    <name evidence="9" type="ORF">CKAN_01817500</name>
</gene>
<evidence type="ECO:0000256" key="3">
    <source>
        <dbReference type="ARBA" id="ARBA00022525"/>
    </source>
</evidence>
<keyword evidence="6" id="KW-0442">Lipid degradation</keyword>
<name>A0A443PEB3_9MAGN</name>
<sequence>MAVSIWILTISLLLVGVCGQAGSRVPAMFVFGDSLSDPGNNNNLLSLAKANYFPNGIDFAEGVTGRFCNGRTIADFLGNELGLPLIPPFNNWKTKGLKLLHGVNYASAASGILDDTGRQFGLVWTMNKQIKNFQRTLKQLSPLVKRKGGVAEFVAESLILVCTGSNDYLFNYLDPISDVRFKYTLDQFQDLLIQEYTRQLKEIYKLGGRKFIVVGLGPLGCIPHAIGNHSKNRSKCVDEINEMASQFNLKLQMVVEELNTNLVRFGFLFFDVYKTTMEIINNPSTYGFEHTNQGCCVGIMDRIQLLCPPFLPFNCINRTLYVFWDPYHPTEAFNAIIAKKMSHHVQTVQMP</sequence>
<organism evidence="9 10">
    <name type="scientific">Cinnamomum micranthum f. kanehirae</name>
    <dbReference type="NCBI Taxonomy" id="337451"/>
    <lineage>
        <taxon>Eukaryota</taxon>
        <taxon>Viridiplantae</taxon>
        <taxon>Streptophyta</taxon>
        <taxon>Embryophyta</taxon>
        <taxon>Tracheophyta</taxon>
        <taxon>Spermatophyta</taxon>
        <taxon>Magnoliopsida</taxon>
        <taxon>Magnoliidae</taxon>
        <taxon>Laurales</taxon>
        <taxon>Lauraceae</taxon>
        <taxon>Cinnamomum</taxon>
    </lineage>
</organism>
<evidence type="ECO:0000256" key="4">
    <source>
        <dbReference type="ARBA" id="ARBA00022729"/>
    </source>
</evidence>
<dbReference type="GO" id="GO:0005576">
    <property type="term" value="C:extracellular region"/>
    <property type="evidence" value="ECO:0007669"/>
    <property type="project" value="UniProtKB-SubCell"/>
</dbReference>
<keyword evidence="4 8" id="KW-0732">Signal</keyword>
<evidence type="ECO:0000256" key="1">
    <source>
        <dbReference type="ARBA" id="ARBA00004613"/>
    </source>
</evidence>
<keyword evidence="10" id="KW-1185">Reference proteome</keyword>
<keyword evidence="3" id="KW-0964">Secreted</keyword>
<dbReference type="InterPro" id="IPR051238">
    <property type="entry name" value="GDSL_esterase/lipase"/>
</dbReference>
<keyword evidence="7" id="KW-0443">Lipid metabolism</keyword>
<comment type="caution">
    <text evidence="9">The sequence shown here is derived from an EMBL/GenBank/DDBJ whole genome shotgun (WGS) entry which is preliminary data.</text>
</comment>
<evidence type="ECO:0000256" key="6">
    <source>
        <dbReference type="ARBA" id="ARBA00022963"/>
    </source>
</evidence>
<reference evidence="9 10" key="1">
    <citation type="journal article" date="2019" name="Nat. Plants">
        <title>Stout camphor tree genome fills gaps in understanding of flowering plant genome evolution.</title>
        <authorList>
            <person name="Chaw S.M."/>
            <person name="Liu Y.C."/>
            <person name="Wu Y.W."/>
            <person name="Wang H.Y."/>
            <person name="Lin C.I."/>
            <person name="Wu C.S."/>
            <person name="Ke H.M."/>
            <person name="Chang L.Y."/>
            <person name="Hsu C.Y."/>
            <person name="Yang H.T."/>
            <person name="Sudianto E."/>
            <person name="Hsu M.H."/>
            <person name="Wu K.P."/>
            <person name="Wang L.N."/>
            <person name="Leebens-Mack J.H."/>
            <person name="Tsai I.J."/>
        </authorList>
    </citation>
    <scope>NUCLEOTIDE SEQUENCE [LARGE SCALE GENOMIC DNA]</scope>
    <source>
        <strain evidence="10">cv. Chaw 1501</strain>
        <tissue evidence="9">Young leaves</tissue>
    </source>
</reference>
<proteinExistence type="inferred from homology"/>
<dbReference type="InterPro" id="IPR001087">
    <property type="entry name" value="GDSL"/>
</dbReference>
<dbReference type="InterPro" id="IPR035669">
    <property type="entry name" value="SGNH_plant_lipase-like"/>
</dbReference>
<protein>
    <submittedName>
        <fullName evidence="9">GDSL esterase/lipase-like protein</fullName>
    </submittedName>
</protein>
<dbReference type="AlphaFoldDB" id="A0A443PEB3"/>
<evidence type="ECO:0000256" key="8">
    <source>
        <dbReference type="SAM" id="SignalP"/>
    </source>
</evidence>
<comment type="subcellular location">
    <subcellularLocation>
        <location evidence="1">Secreted</location>
    </subcellularLocation>
</comment>
<dbReference type="Pfam" id="PF00657">
    <property type="entry name" value="Lipase_GDSL"/>
    <property type="match status" value="1"/>
</dbReference>
<dbReference type="Gene3D" id="3.40.50.1110">
    <property type="entry name" value="SGNH hydrolase"/>
    <property type="match status" value="1"/>
</dbReference>
<dbReference type="PANTHER" id="PTHR45650">
    <property type="entry name" value="GDSL-LIKE LIPASE/ACYLHYDROLASE-RELATED"/>
    <property type="match status" value="1"/>
</dbReference>
<dbReference type="GO" id="GO:0016788">
    <property type="term" value="F:hydrolase activity, acting on ester bonds"/>
    <property type="evidence" value="ECO:0007669"/>
    <property type="project" value="InterPro"/>
</dbReference>
<dbReference type="EMBL" id="QPKB01000007">
    <property type="protein sequence ID" value="RWR89126.1"/>
    <property type="molecule type" value="Genomic_DNA"/>
</dbReference>